<keyword evidence="1" id="KW-0812">Transmembrane</keyword>
<feature type="non-terminal residue" evidence="2">
    <location>
        <position position="1"/>
    </location>
</feature>
<evidence type="ECO:0000313" key="2">
    <source>
        <dbReference type="EMBL" id="CAG8628954.1"/>
    </source>
</evidence>
<proteinExistence type="predicted"/>
<comment type="caution">
    <text evidence="2">The sequence shown here is derived from an EMBL/GenBank/DDBJ whole genome shotgun (WGS) entry which is preliminary data.</text>
</comment>
<keyword evidence="3" id="KW-1185">Reference proteome</keyword>
<reference evidence="2 3" key="1">
    <citation type="submission" date="2021-06" db="EMBL/GenBank/DDBJ databases">
        <authorList>
            <person name="Kallberg Y."/>
            <person name="Tangrot J."/>
            <person name="Rosling A."/>
        </authorList>
    </citation>
    <scope>NUCLEOTIDE SEQUENCE [LARGE SCALE GENOMIC DNA]</scope>
    <source>
        <strain evidence="2 3">120-4 pot B 10/14</strain>
    </source>
</reference>
<accession>A0ABN7UNG0</accession>
<protein>
    <submittedName>
        <fullName evidence="2">24294_t:CDS:1</fullName>
    </submittedName>
</protein>
<gene>
    <name evidence="2" type="ORF">GMARGA_LOCUS8232</name>
</gene>
<dbReference type="Proteomes" id="UP000789901">
    <property type="component" value="Unassembled WGS sequence"/>
</dbReference>
<organism evidence="2 3">
    <name type="scientific">Gigaspora margarita</name>
    <dbReference type="NCBI Taxonomy" id="4874"/>
    <lineage>
        <taxon>Eukaryota</taxon>
        <taxon>Fungi</taxon>
        <taxon>Fungi incertae sedis</taxon>
        <taxon>Mucoromycota</taxon>
        <taxon>Glomeromycotina</taxon>
        <taxon>Glomeromycetes</taxon>
        <taxon>Diversisporales</taxon>
        <taxon>Gigasporaceae</taxon>
        <taxon>Gigaspora</taxon>
    </lineage>
</organism>
<evidence type="ECO:0000256" key="1">
    <source>
        <dbReference type="SAM" id="Phobius"/>
    </source>
</evidence>
<sequence length="275" mass="31301">TEPTSLFVLKNFVLILLLIALFGYTWLIIWGIYNDNPIIQNSLAEETSFPAPFIQLTTAQKINISCHFVNASGTHDCNQYIFPYNDDAGKIGNGEIYSAFFVKEDLKFSTIPNNGISYLEFKIYLNDTRFNLSDSTIVPIVILGLVDVDFARNYKRNILLTDQLSTYSQLPTTIDNLNRYTLSAYYLMSDSELSTDSRQNESTQLDIGRKEMMLPSWENFIGFSSKLESLPYLTSKLETFPLSNDTSELSTLSLLTKIVIEAQSFIVQVETDKRF</sequence>
<feature type="transmembrane region" description="Helical" evidence="1">
    <location>
        <begin position="12"/>
        <end position="33"/>
    </location>
</feature>
<keyword evidence="1" id="KW-1133">Transmembrane helix</keyword>
<keyword evidence="1" id="KW-0472">Membrane</keyword>
<name>A0ABN7UNG0_GIGMA</name>
<evidence type="ECO:0000313" key="3">
    <source>
        <dbReference type="Proteomes" id="UP000789901"/>
    </source>
</evidence>
<dbReference type="EMBL" id="CAJVQB010004174">
    <property type="protein sequence ID" value="CAG8628954.1"/>
    <property type="molecule type" value="Genomic_DNA"/>
</dbReference>